<keyword evidence="3" id="KW-1185">Reference proteome</keyword>
<dbReference type="InterPro" id="IPR001173">
    <property type="entry name" value="Glyco_trans_2-like"/>
</dbReference>
<name>A0A6M4JDD5_9MOLU</name>
<organism evidence="2 3">
    <name type="scientific">Mycoplasma miroungirhinis</name>
    <dbReference type="NCBI Taxonomy" id="754516"/>
    <lineage>
        <taxon>Bacteria</taxon>
        <taxon>Bacillati</taxon>
        <taxon>Mycoplasmatota</taxon>
        <taxon>Mollicutes</taxon>
        <taxon>Mycoplasmataceae</taxon>
        <taxon>Mycoplasma</taxon>
    </lineage>
</organism>
<dbReference type="GO" id="GO:0016740">
    <property type="term" value="F:transferase activity"/>
    <property type="evidence" value="ECO:0007669"/>
    <property type="project" value="UniProtKB-KW"/>
</dbReference>
<gene>
    <name evidence="2" type="ORF">HLA92_02755</name>
</gene>
<evidence type="ECO:0000259" key="1">
    <source>
        <dbReference type="Pfam" id="PF00535"/>
    </source>
</evidence>
<sequence>MKLNIIVPFYNPSESIKTTLADLLEQKSKNFHLHIIIDNPSLEQLEEIYEIKNLLYIDNYSITINSKHQAINKVIYEALLDSKEEYSFIFYPDTEINSNWVENLLNILENNNIDILETRSMYRGYVKHNEKIKPLNNTIYDLSQNDNPIVFSSPVMFNKIVKTNLLKQIFANWKSLKSFNKEYSIDINYSILLNANTYMYTSEIETYNWNYTIQNINVKNLKNEWKSLVPLFEKKYSDLELWSFCKFYHYQIFIAGYLGYIKYWKMKLIGKHPNLKVIKNTLIDELNNIYKNDLITPSNKYIIIANLQNLVDEKYTIEENWNNIFYKFL</sequence>
<dbReference type="RefSeq" id="WP_171113308.1">
    <property type="nucleotide sequence ID" value="NZ_CP053097.1"/>
</dbReference>
<proteinExistence type="predicted"/>
<dbReference type="KEGG" id="mmio:HLA92_02755"/>
<evidence type="ECO:0000313" key="3">
    <source>
        <dbReference type="Proteomes" id="UP000502118"/>
    </source>
</evidence>
<dbReference type="InterPro" id="IPR029044">
    <property type="entry name" value="Nucleotide-diphossugar_trans"/>
</dbReference>
<feature type="domain" description="Glycosyltransferase 2-like" evidence="1">
    <location>
        <begin position="5"/>
        <end position="132"/>
    </location>
</feature>
<accession>A0A6M4JDD5</accession>
<dbReference type="Proteomes" id="UP000502118">
    <property type="component" value="Chromosome"/>
</dbReference>
<reference evidence="2 3" key="1">
    <citation type="submission" date="2020-05" db="EMBL/GenBank/DDBJ databases">
        <title>Novel Mycoplasma species detected in Mirounga angustirostris (northern elephant seal) from the USA.</title>
        <authorList>
            <person name="Volokhov D.V."/>
        </authorList>
    </citation>
    <scope>NUCLEOTIDE SEQUENCE [LARGE SCALE GENOMIC DNA]</scope>
    <source>
        <strain evidence="2 3">Mirounga ES2806-NAS</strain>
    </source>
</reference>
<dbReference type="Gene3D" id="3.90.550.10">
    <property type="entry name" value="Spore Coat Polysaccharide Biosynthesis Protein SpsA, Chain A"/>
    <property type="match status" value="1"/>
</dbReference>
<dbReference type="EMBL" id="CP053097">
    <property type="protein sequence ID" value="QJR44335.1"/>
    <property type="molecule type" value="Genomic_DNA"/>
</dbReference>
<dbReference type="Pfam" id="PF00535">
    <property type="entry name" value="Glycos_transf_2"/>
    <property type="match status" value="1"/>
</dbReference>
<protein>
    <submittedName>
        <fullName evidence="2">Glycosyltransferase family 2 protein</fullName>
    </submittedName>
</protein>
<dbReference type="SUPFAM" id="SSF53448">
    <property type="entry name" value="Nucleotide-diphospho-sugar transferases"/>
    <property type="match status" value="1"/>
</dbReference>
<keyword evidence="2" id="KW-0808">Transferase</keyword>
<evidence type="ECO:0000313" key="2">
    <source>
        <dbReference type="EMBL" id="QJR44335.1"/>
    </source>
</evidence>
<dbReference type="AlphaFoldDB" id="A0A6M4JDD5"/>